<gene>
    <name evidence="2" type="ORF">PHATRDRAFT_42767</name>
</gene>
<feature type="compositionally biased region" description="Low complexity" evidence="1">
    <location>
        <begin position="461"/>
        <end position="472"/>
    </location>
</feature>
<feature type="region of interest" description="Disordered" evidence="1">
    <location>
        <begin position="595"/>
        <end position="752"/>
    </location>
</feature>
<dbReference type="AlphaFoldDB" id="B7FPH0"/>
<feature type="compositionally biased region" description="Basic and acidic residues" evidence="1">
    <location>
        <begin position="715"/>
        <end position="726"/>
    </location>
</feature>
<dbReference type="RefSeq" id="XP_002176712.1">
    <property type="nucleotide sequence ID" value="XM_002176676.1"/>
</dbReference>
<keyword evidence="3" id="KW-1185">Reference proteome</keyword>
<protein>
    <submittedName>
        <fullName evidence="2">Uncharacterized protein</fullName>
    </submittedName>
</protein>
<reference evidence="2 3" key="1">
    <citation type="journal article" date="2008" name="Nature">
        <title>The Phaeodactylum genome reveals the evolutionary history of diatom genomes.</title>
        <authorList>
            <person name="Bowler C."/>
            <person name="Allen A.E."/>
            <person name="Badger J.H."/>
            <person name="Grimwood J."/>
            <person name="Jabbari K."/>
            <person name="Kuo A."/>
            <person name="Maheswari U."/>
            <person name="Martens C."/>
            <person name="Maumus F."/>
            <person name="Otillar R.P."/>
            <person name="Rayko E."/>
            <person name="Salamov A."/>
            <person name="Vandepoele K."/>
            <person name="Beszteri B."/>
            <person name="Gruber A."/>
            <person name="Heijde M."/>
            <person name="Katinka M."/>
            <person name="Mock T."/>
            <person name="Valentin K."/>
            <person name="Verret F."/>
            <person name="Berges J.A."/>
            <person name="Brownlee C."/>
            <person name="Cadoret J.P."/>
            <person name="Chiovitti A."/>
            <person name="Choi C.J."/>
            <person name="Coesel S."/>
            <person name="De Martino A."/>
            <person name="Detter J.C."/>
            <person name="Durkin C."/>
            <person name="Falciatore A."/>
            <person name="Fournet J."/>
            <person name="Haruta M."/>
            <person name="Huysman M.J."/>
            <person name="Jenkins B.D."/>
            <person name="Jiroutova K."/>
            <person name="Jorgensen R.E."/>
            <person name="Joubert Y."/>
            <person name="Kaplan A."/>
            <person name="Kroger N."/>
            <person name="Kroth P.G."/>
            <person name="La Roche J."/>
            <person name="Lindquist E."/>
            <person name="Lommer M."/>
            <person name="Martin-Jezequel V."/>
            <person name="Lopez P.J."/>
            <person name="Lucas S."/>
            <person name="Mangogna M."/>
            <person name="McGinnis K."/>
            <person name="Medlin L.K."/>
            <person name="Montsant A."/>
            <person name="Oudot-Le Secq M.P."/>
            <person name="Napoli C."/>
            <person name="Obornik M."/>
            <person name="Parker M.S."/>
            <person name="Petit J.L."/>
            <person name="Porcel B.M."/>
            <person name="Poulsen N."/>
            <person name="Robison M."/>
            <person name="Rychlewski L."/>
            <person name="Rynearson T.A."/>
            <person name="Schmutz J."/>
            <person name="Shapiro H."/>
            <person name="Siaut M."/>
            <person name="Stanley M."/>
            <person name="Sussman M.R."/>
            <person name="Taylor A.R."/>
            <person name="Vardi A."/>
            <person name="von Dassow P."/>
            <person name="Vyverman W."/>
            <person name="Willis A."/>
            <person name="Wyrwicz L.S."/>
            <person name="Rokhsar D.S."/>
            <person name="Weissenbach J."/>
            <person name="Armbrust E.V."/>
            <person name="Green B.R."/>
            <person name="Van de Peer Y."/>
            <person name="Grigoriev I.V."/>
        </authorList>
    </citation>
    <scope>NUCLEOTIDE SEQUENCE [LARGE SCALE GENOMIC DNA]</scope>
    <source>
        <strain evidence="2 3">CCAP 1055/1</strain>
    </source>
</reference>
<sequence length="839" mass="92630">MSISHKSAQPYALARVITFLSQRWRTCWCQSIDLIIASVSIVDCEELTGSMRLETDPQRSAGGMMILLMMNHLARTTEAFGTPSLLRSDLRSFGSFPKPKFRWRPIKGVGMDGDGDENIQELYRQVAANDPEWFEAFVADVLGDDQVDPELVQLARDSRQQFAVVPEASKATTIDADVVASRHSSSSAPTSQPDPAKVESNGTAQNGQPQKSTPVATAIPSLSISANTVEVETAMNRDESLMVENLTTNVIVDTTKTTTGSVKPTDDNKETGRTGNNHETLISVPNSTISIPNSTINKAVRQQESDTSSPEVSKALVTSVATTEIAIKHEHNDTVVSEACSVEEAKNSTKLNTFASNSSVNEIAQAMYENETIEKQKDASRVSATLDADDEWPSSSVVTGDDSKPIALPVKNPRLDNSTKNSLGKEKKESGAHQNNPLVATEKKTAKPDGGVRRGDDDQPADTPTRATTTNTDFEEESNLIISYFCPTLNVWQKVPLSKMIELGYTQKDVISLEADALELIIEEQVRKPSGGIPVRWKVPKGRRTEIAIQNAEMNLLSEEADKASNDQPPISHRPAGQLEEDIKGAFMANPLGKERYEESSTRDSTGSSKPAVAKGTKQESTGDATGKYDRNVPGDQRRTQTTTEGNSGPRPRVAASSSRDGSSIQDETKDGNRRRRPPPGIRRGDEFLDESRATAPHERAENTDRRQRPRPRERRSSGESRREKTIYSGRGSQPSKQRARDDPPSSSSGVWPDMDTFRRLLRNEAGLRLKILGDDWADVVKEESDWRLNLYKDWLWTVHNGIGRPVVESRSDRMRRQRKFREEVGPPPRRSSNSRSKP</sequence>
<name>B7FPH0_PHATC</name>
<dbReference type="InParanoid" id="B7FPH0"/>
<feature type="compositionally biased region" description="Polar residues" evidence="1">
    <location>
        <begin position="656"/>
        <end position="666"/>
    </location>
</feature>
<feature type="region of interest" description="Disordered" evidence="1">
    <location>
        <begin position="374"/>
        <end position="472"/>
    </location>
</feature>
<feature type="compositionally biased region" description="Basic and acidic residues" evidence="1">
    <location>
        <begin position="627"/>
        <end position="639"/>
    </location>
</feature>
<dbReference type="OrthoDB" id="49483at2759"/>
<feature type="compositionally biased region" description="Basic and acidic residues" evidence="1">
    <location>
        <begin position="683"/>
        <end position="707"/>
    </location>
</feature>
<evidence type="ECO:0000313" key="2">
    <source>
        <dbReference type="EMBL" id="EEC51175.1"/>
    </source>
</evidence>
<feature type="region of interest" description="Disordered" evidence="1">
    <location>
        <begin position="257"/>
        <end position="281"/>
    </location>
</feature>
<dbReference type="KEGG" id="pti:PHATRDRAFT_42767"/>
<dbReference type="EMBL" id="CM000605">
    <property type="protein sequence ID" value="EEC51175.1"/>
    <property type="molecule type" value="Genomic_DNA"/>
</dbReference>
<evidence type="ECO:0000256" key="1">
    <source>
        <dbReference type="SAM" id="MobiDB-lite"/>
    </source>
</evidence>
<feature type="region of interest" description="Disordered" evidence="1">
    <location>
        <begin position="175"/>
        <end position="218"/>
    </location>
</feature>
<dbReference type="Proteomes" id="UP000000759">
    <property type="component" value="Chromosome 1"/>
</dbReference>
<feature type="compositionally biased region" description="Basic and acidic residues" evidence="1">
    <location>
        <begin position="441"/>
        <end position="457"/>
    </location>
</feature>
<proteinExistence type="predicted"/>
<evidence type="ECO:0000313" key="3">
    <source>
        <dbReference type="Proteomes" id="UP000000759"/>
    </source>
</evidence>
<dbReference type="GeneID" id="7196143"/>
<dbReference type="eggNOG" id="ENOG502SH0U">
    <property type="taxonomic scope" value="Eukaryota"/>
</dbReference>
<reference evidence="3" key="2">
    <citation type="submission" date="2008-08" db="EMBL/GenBank/DDBJ databases">
        <authorList>
            <consortium name="Diatom Consortium"/>
            <person name="Grigoriev I."/>
            <person name="Grimwood J."/>
            <person name="Kuo A."/>
            <person name="Otillar R.P."/>
            <person name="Salamov A."/>
            <person name="Detter J.C."/>
            <person name="Lindquist E."/>
            <person name="Shapiro H."/>
            <person name="Lucas S."/>
            <person name="Glavina del Rio T."/>
            <person name="Pitluck S."/>
            <person name="Rokhsar D."/>
            <person name="Bowler C."/>
        </authorList>
    </citation>
    <scope>GENOME REANNOTATION</scope>
    <source>
        <strain evidence="3">CCAP 1055/1</strain>
    </source>
</reference>
<organism evidence="2 3">
    <name type="scientific">Phaeodactylum tricornutum (strain CCAP 1055/1)</name>
    <dbReference type="NCBI Taxonomy" id="556484"/>
    <lineage>
        <taxon>Eukaryota</taxon>
        <taxon>Sar</taxon>
        <taxon>Stramenopiles</taxon>
        <taxon>Ochrophyta</taxon>
        <taxon>Bacillariophyta</taxon>
        <taxon>Bacillariophyceae</taxon>
        <taxon>Bacillariophycidae</taxon>
        <taxon>Naviculales</taxon>
        <taxon>Phaeodactylaceae</taxon>
        <taxon>Phaeodactylum</taxon>
    </lineage>
</organism>
<dbReference type="HOGENOM" id="CLU_339042_0_0_1"/>
<dbReference type="PaxDb" id="2850-Phatr42767"/>
<feature type="region of interest" description="Disordered" evidence="1">
    <location>
        <begin position="809"/>
        <end position="839"/>
    </location>
</feature>
<feature type="region of interest" description="Disordered" evidence="1">
    <location>
        <begin position="562"/>
        <end position="583"/>
    </location>
</feature>
<feature type="compositionally biased region" description="Low complexity" evidence="1">
    <location>
        <begin position="181"/>
        <end position="195"/>
    </location>
</feature>
<feature type="compositionally biased region" description="Basic and acidic residues" evidence="1">
    <location>
        <begin position="809"/>
        <end position="825"/>
    </location>
</feature>
<feature type="compositionally biased region" description="Polar residues" evidence="1">
    <location>
        <begin position="200"/>
        <end position="218"/>
    </location>
</feature>
<accession>B7FPH0</accession>